<dbReference type="EMBL" id="AP018553">
    <property type="protein sequence ID" value="BBD72096.1"/>
    <property type="molecule type" value="Genomic_DNA"/>
</dbReference>
<dbReference type="RefSeq" id="WP_126449405.1">
    <property type="nucleotide sequence ID" value="NZ_AP018553.1"/>
</dbReference>
<reference evidence="1" key="3">
    <citation type="journal article" date="2019" name="BMC Res. Notes">
        <title>Complete genome sequence of the Sulfodiicoccus acidiphilus strain HS-1T, the first crenarchaeon that lacks polB3, isolated from an acidic hot spring in Ohwaku-dani, Hakone, Japan.</title>
        <authorList>
            <person name="Sakai H.D."/>
            <person name="Kurosawa N."/>
        </authorList>
    </citation>
    <scope>NUCLEOTIDE SEQUENCE</scope>
    <source>
        <strain evidence="1">HS-1</strain>
    </source>
</reference>
<name>A0A348B1P4_9CREN</name>
<sequence>MNPRPRIYPRIYNVVHLVSSMALFFRRGEQKIYHVNSLPEEMRAVLRSVMDGTLSDLATGYGLSYLSPKVGEPIFVHFGRLTGKFKDPEKAYQLLLDRISEAAQHGEPIYSQWFPKDLILKHYWITYYSYVDPEEGILPGIAAHPMAATAGDRFRLSERLQELSQLIKGKSVLIATPALTGQVYNRNSALWGAEPSKVTVYDKMWSRTEEVVQAFADEYEEFHRKVDNDKLFDRESSVRHMRTMLRVTDQVRSAINATDSLPERADVIIFPYFVIAPQFRVEAETKVKEAWNNVEGFRKLKEDGRFYELNSVYVLLNYQTLNSTLAELVSRYGGSKFVAVTDRKAPPLDKCASGECPKILAEMKVELERDSFKVLSP</sequence>
<dbReference type="AlphaFoldDB" id="A0A348B1P4"/>
<evidence type="ECO:0000313" key="1">
    <source>
        <dbReference type="EMBL" id="BBD72096.1"/>
    </source>
</evidence>
<gene>
    <name evidence="2" type="ORF">GCM10007116_22070</name>
    <name evidence="1" type="ORF">HS1genome_0485</name>
</gene>
<proteinExistence type="predicted"/>
<dbReference type="OrthoDB" id="33875at2157"/>
<accession>A0A348B1P4</accession>
<dbReference type="GeneID" id="38665991"/>
<organism evidence="1 3">
    <name type="scientific">Sulfodiicoccus acidiphilus</name>
    <dbReference type="NCBI Taxonomy" id="1670455"/>
    <lineage>
        <taxon>Archaea</taxon>
        <taxon>Thermoproteota</taxon>
        <taxon>Thermoprotei</taxon>
        <taxon>Sulfolobales</taxon>
        <taxon>Sulfolobaceae</taxon>
        <taxon>Sulfodiicoccus</taxon>
    </lineage>
</organism>
<dbReference type="Proteomes" id="UP000276741">
    <property type="component" value="Chromosome"/>
</dbReference>
<dbReference type="Proteomes" id="UP000616143">
    <property type="component" value="Unassembled WGS sequence"/>
</dbReference>
<reference evidence="2" key="1">
    <citation type="journal article" date="2014" name="Int. J. Syst. Evol. Microbiol.">
        <title>Complete genome sequence of Corynebacterium casei LMG S-19264T (=DSM 44701T), isolated from a smear-ripened cheese.</title>
        <authorList>
            <consortium name="US DOE Joint Genome Institute (JGI-PGF)"/>
            <person name="Walter F."/>
            <person name="Albersmeier A."/>
            <person name="Kalinowski J."/>
            <person name="Ruckert C."/>
        </authorList>
    </citation>
    <scope>NUCLEOTIDE SEQUENCE</scope>
    <source>
        <strain evidence="2">JCM 31740</strain>
    </source>
</reference>
<dbReference type="EMBL" id="BMQS01000032">
    <property type="protein sequence ID" value="GGU05126.1"/>
    <property type="molecule type" value="Genomic_DNA"/>
</dbReference>
<reference evidence="2" key="4">
    <citation type="submission" date="2020-09" db="EMBL/GenBank/DDBJ databases">
        <authorList>
            <person name="Sun Q."/>
            <person name="Ohkuma M."/>
        </authorList>
    </citation>
    <scope>NUCLEOTIDE SEQUENCE</scope>
    <source>
        <strain evidence="2">JCM 31740</strain>
    </source>
</reference>
<evidence type="ECO:0000313" key="2">
    <source>
        <dbReference type="EMBL" id="GGU05126.1"/>
    </source>
</evidence>
<keyword evidence="3" id="KW-1185">Reference proteome</keyword>
<evidence type="ECO:0000313" key="3">
    <source>
        <dbReference type="Proteomes" id="UP000276741"/>
    </source>
</evidence>
<protein>
    <submittedName>
        <fullName evidence="1">Uncharacterized protein</fullName>
    </submittedName>
</protein>
<reference evidence="3" key="2">
    <citation type="submission" date="2018-04" db="EMBL/GenBank/DDBJ databases">
        <title>Complete genome sequence of Sulfodiicoccus acidiphilus strain HS-1.</title>
        <authorList>
            <person name="Sakai H.D."/>
            <person name="Kurosawa N."/>
        </authorList>
    </citation>
    <scope>NUCLEOTIDE SEQUENCE [LARGE SCALE GENOMIC DNA]</scope>
    <source>
        <strain evidence="3">HS-1</strain>
    </source>
</reference>
<dbReference type="KEGG" id="sacd:HS1genome_0485"/>